<gene>
    <name evidence="5" type="ORF">EEL30_13770</name>
</gene>
<dbReference type="Proteomes" id="UP000319432">
    <property type="component" value="Chromosome"/>
</dbReference>
<keyword evidence="3 5" id="KW-0067">ATP-binding</keyword>
<dbReference type="PANTHER" id="PTHR42939:SF3">
    <property type="entry name" value="ABC TRANSPORTER ATP-BINDING COMPONENT"/>
    <property type="match status" value="1"/>
</dbReference>
<dbReference type="EMBL" id="CP033464">
    <property type="protein sequence ID" value="QDX93276.1"/>
    <property type="molecule type" value="Genomic_DNA"/>
</dbReference>
<protein>
    <submittedName>
        <fullName evidence="5">ABC transporter ATP-binding protein</fullName>
    </submittedName>
</protein>
<feature type="domain" description="ABC transporter" evidence="4">
    <location>
        <begin position="1"/>
        <end position="229"/>
    </location>
</feature>
<keyword evidence="6" id="KW-1185">Reference proteome</keyword>
<evidence type="ECO:0000256" key="2">
    <source>
        <dbReference type="ARBA" id="ARBA00022741"/>
    </source>
</evidence>
<proteinExistence type="predicted"/>
<dbReference type="OrthoDB" id="9804819at2"/>
<dbReference type="GO" id="GO:0016887">
    <property type="term" value="F:ATP hydrolysis activity"/>
    <property type="evidence" value="ECO:0007669"/>
    <property type="project" value="InterPro"/>
</dbReference>
<dbReference type="InterPro" id="IPR003439">
    <property type="entry name" value="ABC_transporter-like_ATP-bd"/>
</dbReference>
<keyword evidence="2" id="KW-0547">Nucleotide-binding</keyword>
<dbReference type="PROSITE" id="PS50893">
    <property type="entry name" value="ABC_TRANSPORTER_2"/>
    <property type="match status" value="1"/>
</dbReference>
<evidence type="ECO:0000259" key="4">
    <source>
        <dbReference type="PROSITE" id="PS50893"/>
    </source>
</evidence>
<organism evidence="5 6">
    <name type="scientific">Brevibacillus laterosporus</name>
    <name type="common">Bacillus laterosporus</name>
    <dbReference type="NCBI Taxonomy" id="1465"/>
    <lineage>
        <taxon>Bacteria</taxon>
        <taxon>Bacillati</taxon>
        <taxon>Bacillota</taxon>
        <taxon>Bacilli</taxon>
        <taxon>Bacillales</taxon>
        <taxon>Paenibacillaceae</taxon>
        <taxon>Brevibacillus</taxon>
    </lineage>
</organism>
<dbReference type="SUPFAM" id="SSF52540">
    <property type="entry name" value="P-loop containing nucleoside triphosphate hydrolases"/>
    <property type="match status" value="1"/>
</dbReference>
<dbReference type="Pfam" id="PF00005">
    <property type="entry name" value="ABC_tran"/>
    <property type="match status" value="1"/>
</dbReference>
<dbReference type="InterPro" id="IPR017871">
    <property type="entry name" value="ABC_transporter-like_CS"/>
</dbReference>
<evidence type="ECO:0000313" key="6">
    <source>
        <dbReference type="Proteomes" id="UP000319432"/>
    </source>
</evidence>
<sequence>MNAIDVSHINKQFENFSLQDINLTIKQGYITGLIGPNGAGKSTLLKLMLHIAVPDSGEIKFWGKSIAQNEQEIKGKIGFVSEDTTFYEYLTIKQMTKIIARFYKIWNQNKYQNWIKEFELPENQKLSTLSKGMKMKYSLAVALSHEAELLLMDEPAEGLDPIFRRELLEILAELMQNERMTILFSTHITSDLDRIADYITFLHKGRVVFNREREELLENYILVKGSKELLDPDIERLFLGIRETSVGFEGLMADRSEAVRLFQSHALLEQPSLEDIMYYSIKRK</sequence>
<dbReference type="GO" id="GO:0005524">
    <property type="term" value="F:ATP binding"/>
    <property type="evidence" value="ECO:0007669"/>
    <property type="project" value="UniProtKB-KW"/>
</dbReference>
<dbReference type="CDD" id="cd03230">
    <property type="entry name" value="ABC_DR_subfamily_A"/>
    <property type="match status" value="1"/>
</dbReference>
<dbReference type="InterPro" id="IPR027417">
    <property type="entry name" value="P-loop_NTPase"/>
</dbReference>
<keyword evidence="1" id="KW-0813">Transport</keyword>
<accession>A0A518V8E6</accession>
<evidence type="ECO:0000256" key="1">
    <source>
        <dbReference type="ARBA" id="ARBA00022448"/>
    </source>
</evidence>
<reference evidence="5 6" key="1">
    <citation type="submission" date="2018-11" db="EMBL/GenBank/DDBJ databases">
        <title>Phylogenetic determinants of toxin gene distribution in genomes of Brevibacillus laterosporus.</title>
        <authorList>
            <person name="Glare T.R."/>
            <person name="Durrant A."/>
            <person name="Berry C."/>
            <person name="Palma L."/>
            <person name="Ormskirk M."/>
            <person name="Cox M.O."/>
        </authorList>
    </citation>
    <scope>NUCLEOTIDE SEQUENCE [LARGE SCALE GENOMIC DNA]</scope>
    <source>
        <strain evidence="5 6">1821L</strain>
    </source>
</reference>
<dbReference type="PROSITE" id="PS00211">
    <property type="entry name" value="ABC_TRANSPORTER_1"/>
    <property type="match status" value="1"/>
</dbReference>
<dbReference type="AlphaFoldDB" id="A0A518V8E6"/>
<name>A0A518V8E6_BRELA</name>
<dbReference type="PANTHER" id="PTHR42939">
    <property type="entry name" value="ABC TRANSPORTER ATP-BINDING PROTEIN ALBC-RELATED"/>
    <property type="match status" value="1"/>
</dbReference>
<dbReference type="SMART" id="SM00382">
    <property type="entry name" value="AAA"/>
    <property type="match status" value="1"/>
</dbReference>
<dbReference type="Gene3D" id="3.40.50.300">
    <property type="entry name" value="P-loop containing nucleotide triphosphate hydrolases"/>
    <property type="match status" value="1"/>
</dbReference>
<evidence type="ECO:0000256" key="3">
    <source>
        <dbReference type="ARBA" id="ARBA00022840"/>
    </source>
</evidence>
<evidence type="ECO:0000313" key="5">
    <source>
        <dbReference type="EMBL" id="QDX93276.1"/>
    </source>
</evidence>
<dbReference type="InterPro" id="IPR003593">
    <property type="entry name" value="AAA+_ATPase"/>
</dbReference>
<dbReference type="InterPro" id="IPR051782">
    <property type="entry name" value="ABC_Transporter_VariousFunc"/>
</dbReference>